<sequence length="51" mass="5907">MVFPATDTKTKPNDARRVEWTSLPELRETYRLVIELIGPAHNSMSEKLQHV</sequence>
<dbReference type="EMBL" id="CAJDYZ010012922">
    <property type="protein sequence ID" value="CAD1480850.1"/>
    <property type="molecule type" value="Genomic_DNA"/>
</dbReference>
<keyword evidence="2" id="KW-1185">Reference proteome</keyword>
<dbReference type="AlphaFoldDB" id="A0A6V7HLT9"/>
<comment type="caution">
    <text evidence="1">The sequence shown here is derived from an EMBL/GenBank/DDBJ whole genome shotgun (WGS) entry which is preliminary data.</text>
</comment>
<dbReference type="Proteomes" id="UP000752696">
    <property type="component" value="Unassembled WGS sequence"/>
</dbReference>
<protein>
    <submittedName>
        <fullName evidence="1">Uncharacterized protein</fullName>
    </submittedName>
</protein>
<gene>
    <name evidence="1" type="ORF">MHI_LOCUS967470</name>
</gene>
<proteinExistence type="predicted"/>
<name>A0A6V7HLT9_9HYME</name>
<feature type="non-terminal residue" evidence="1">
    <location>
        <position position="51"/>
    </location>
</feature>
<organism evidence="1 2">
    <name type="scientific">Heterotrigona itama</name>
    <dbReference type="NCBI Taxonomy" id="395501"/>
    <lineage>
        <taxon>Eukaryota</taxon>
        <taxon>Metazoa</taxon>
        <taxon>Ecdysozoa</taxon>
        <taxon>Arthropoda</taxon>
        <taxon>Hexapoda</taxon>
        <taxon>Insecta</taxon>
        <taxon>Pterygota</taxon>
        <taxon>Neoptera</taxon>
        <taxon>Endopterygota</taxon>
        <taxon>Hymenoptera</taxon>
        <taxon>Apocrita</taxon>
        <taxon>Aculeata</taxon>
        <taxon>Apoidea</taxon>
        <taxon>Anthophila</taxon>
        <taxon>Apidae</taxon>
        <taxon>Heterotrigona</taxon>
    </lineage>
</organism>
<evidence type="ECO:0000313" key="1">
    <source>
        <dbReference type="EMBL" id="CAD1480850.1"/>
    </source>
</evidence>
<reference evidence="1" key="1">
    <citation type="submission" date="2020-07" db="EMBL/GenBank/DDBJ databases">
        <authorList>
            <person name="Nazaruddin N."/>
        </authorList>
    </citation>
    <scope>NUCLEOTIDE SEQUENCE</scope>
</reference>
<accession>A0A6V7HLT9</accession>
<evidence type="ECO:0000313" key="2">
    <source>
        <dbReference type="Proteomes" id="UP000752696"/>
    </source>
</evidence>